<sequence length="305" mass="34216">MFEDKDDRILARWLAGELTPEEQKEFENSTEFLEYQRISQGMERFKKPNFDTSVLKDKVLAQIENKESKGKVIRLKPLYYAIGIAASLALIVGIFFNEISYSTSFGEQLAVNLPDGSSVQLNADSKLTHNRFFWKNDKSVNLKGEAFFKVEKGDGFKVETESGTVSVLGTEFNVRARSANFSLACYEGKVKFETGKPNEEAILEHGDGISLNTAGVIEREKLKEDFPSWTQGTSVFSNVVLVEVIQELEAQYGITIQHNLANDADRFTGSFVHNNLEIALKTVFVPMGIAYEVSIDEKTILLKTP</sequence>
<keyword evidence="5" id="KW-1185">Reference proteome</keyword>
<comment type="caution">
    <text evidence="4">The sequence shown here is derived from an EMBL/GenBank/DDBJ whole genome shotgun (WGS) entry which is preliminary data.</text>
</comment>
<dbReference type="RefSeq" id="WP_147740716.1">
    <property type="nucleotide sequence ID" value="NZ_VRUR01000001.1"/>
</dbReference>
<reference evidence="4 5" key="1">
    <citation type="submission" date="2019-08" db="EMBL/GenBank/DDBJ databases">
        <title>Professor.</title>
        <authorList>
            <person name="Park J.S."/>
        </authorList>
    </citation>
    <scope>NUCLEOTIDE SEQUENCE [LARGE SCALE GENOMIC DNA]</scope>
    <source>
        <strain evidence="4 5">176CP5-101</strain>
    </source>
</reference>
<evidence type="ECO:0000313" key="4">
    <source>
        <dbReference type="EMBL" id="TXN36883.1"/>
    </source>
</evidence>
<dbReference type="Gene3D" id="3.55.50.30">
    <property type="match status" value="1"/>
</dbReference>
<gene>
    <name evidence="4" type="ORF">FVB32_00935</name>
</gene>
<dbReference type="Pfam" id="PF16344">
    <property type="entry name" value="FecR_C"/>
    <property type="match status" value="1"/>
</dbReference>
<evidence type="ECO:0000259" key="3">
    <source>
        <dbReference type="Pfam" id="PF16344"/>
    </source>
</evidence>
<dbReference type="InterPro" id="IPR012373">
    <property type="entry name" value="Ferrdict_sens_TM"/>
</dbReference>
<keyword evidence="1" id="KW-0472">Membrane</keyword>
<name>A0A5C8V6F6_9FLAO</name>
<dbReference type="InterPro" id="IPR032508">
    <property type="entry name" value="FecR_C"/>
</dbReference>
<feature type="domain" description="FecR protein" evidence="2">
    <location>
        <begin position="101"/>
        <end position="191"/>
    </location>
</feature>
<dbReference type="InterPro" id="IPR006860">
    <property type="entry name" value="FecR"/>
</dbReference>
<dbReference type="EMBL" id="VRUR01000001">
    <property type="protein sequence ID" value="TXN36883.1"/>
    <property type="molecule type" value="Genomic_DNA"/>
</dbReference>
<keyword evidence="1" id="KW-0812">Transmembrane</keyword>
<dbReference type="PANTHER" id="PTHR30273">
    <property type="entry name" value="PERIPLASMIC SIGNAL SENSOR AND SIGMA FACTOR ACTIVATOR FECR-RELATED"/>
    <property type="match status" value="1"/>
</dbReference>
<proteinExistence type="predicted"/>
<dbReference type="GO" id="GO:0016989">
    <property type="term" value="F:sigma factor antagonist activity"/>
    <property type="evidence" value="ECO:0007669"/>
    <property type="project" value="TreeGrafter"/>
</dbReference>
<feature type="transmembrane region" description="Helical" evidence="1">
    <location>
        <begin position="78"/>
        <end position="96"/>
    </location>
</feature>
<dbReference type="AlphaFoldDB" id="A0A5C8V6F6"/>
<organism evidence="4 5">
    <name type="scientific">Flagellimonas hymeniacidonis</name>
    <dbReference type="NCBI Taxonomy" id="2603628"/>
    <lineage>
        <taxon>Bacteria</taxon>
        <taxon>Pseudomonadati</taxon>
        <taxon>Bacteroidota</taxon>
        <taxon>Flavobacteriia</taxon>
        <taxon>Flavobacteriales</taxon>
        <taxon>Flavobacteriaceae</taxon>
        <taxon>Flagellimonas</taxon>
    </lineage>
</organism>
<feature type="domain" description="Protein FecR C-terminal" evidence="3">
    <location>
        <begin position="235"/>
        <end position="301"/>
    </location>
</feature>
<dbReference type="PIRSF" id="PIRSF018266">
    <property type="entry name" value="FecR"/>
    <property type="match status" value="1"/>
</dbReference>
<dbReference type="PANTHER" id="PTHR30273:SF2">
    <property type="entry name" value="PROTEIN FECR"/>
    <property type="match status" value="1"/>
</dbReference>
<evidence type="ECO:0000313" key="5">
    <source>
        <dbReference type="Proteomes" id="UP000321456"/>
    </source>
</evidence>
<evidence type="ECO:0000256" key="1">
    <source>
        <dbReference type="SAM" id="Phobius"/>
    </source>
</evidence>
<evidence type="ECO:0000259" key="2">
    <source>
        <dbReference type="Pfam" id="PF04773"/>
    </source>
</evidence>
<dbReference type="Pfam" id="PF04773">
    <property type="entry name" value="FecR"/>
    <property type="match status" value="1"/>
</dbReference>
<protein>
    <submittedName>
        <fullName evidence="4">FecR family protein</fullName>
    </submittedName>
</protein>
<keyword evidence="1" id="KW-1133">Transmembrane helix</keyword>
<dbReference type="Gene3D" id="2.60.120.1440">
    <property type="match status" value="1"/>
</dbReference>
<dbReference type="Proteomes" id="UP000321456">
    <property type="component" value="Unassembled WGS sequence"/>
</dbReference>
<accession>A0A5C8V6F6</accession>